<organism evidence="1">
    <name type="scientific">viral metagenome</name>
    <dbReference type="NCBI Taxonomy" id="1070528"/>
    <lineage>
        <taxon>unclassified sequences</taxon>
        <taxon>metagenomes</taxon>
        <taxon>organismal metagenomes</taxon>
    </lineage>
</organism>
<dbReference type="EMBL" id="MN739044">
    <property type="protein sequence ID" value="QHS85499.1"/>
    <property type="molecule type" value="Genomic_DNA"/>
</dbReference>
<accession>A0A6C0B1U4</accession>
<sequence length="134" mass="15939">MVIIQNMPRITKAHMKESILPFANDAIAIIKENLDLDDMEHREDKPIIEHGGWYYYLHKSIANIKPEIRIRRQNYRFYNVQYLKDQPKGNRIYEEAWIYKEGMNCPIYKDGSRGKDHGFIVNGFSVQDYVKKVC</sequence>
<proteinExistence type="predicted"/>
<dbReference type="AlphaFoldDB" id="A0A6C0B1U4"/>
<reference evidence="1" key="1">
    <citation type="journal article" date="2020" name="Nature">
        <title>Giant virus diversity and host interactions through global metagenomics.</title>
        <authorList>
            <person name="Schulz F."/>
            <person name="Roux S."/>
            <person name="Paez-Espino D."/>
            <person name="Jungbluth S."/>
            <person name="Walsh D.A."/>
            <person name="Denef V.J."/>
            <person name="McMahon K.D."/>
            <person name="Konstantinidis K.T."/>
            <person name="Eloe-Fadrosh E.A."/>
            <person name="Kyrpides N.C."/>
            <person name="Woyke T."/>
        </authorList>
    </citation>
    <scope>NUCLEOTIDE SEQUENCE</scope>
    <source>
        <strain evidence="1">GVMAG-M-3300009182-78</strain>
    </source>
</reference>
<evidence type="ECO:0000313" key="1">
    <source>
        <dbReference type="EMBL" id="QHS85499.1"/>
    </source>
</evidence>
<protein>
    <submittedName>
        <fullName evidence="1">Uncharacterized protein</fullName>
    </submittedName>
</protein>
<name>A0A6C0B1U4_9ZZZZ</name>